<protein>
    <recommendedName>
        <fullName evidence="4">DUF3270 family protein</fullName>
    </recommendedName>
</protein>
<keyword evidence="3" id="KW-1185">Reference proteome</keyword>
<dbReference type="EMBL" id="JBEPLN010000014">
    <property type="protein sequence ID" value="MET3634392.1"/>
    <property type="molecule type" value="Genomic_DNA"/>
</dbReference>
<reference evidence="2 3" key="1">
    <citation type="submission" date="2024-06" db="EMBL/GenBank/DDBJ databases">
        <title>Genomic Encyclopedia of Type Strains, Phase IV (KMG-IV): sequencing the most valuable type-strain genomes for metagenomic binning, comparative biology and taxonomic classification.</title>
        <authorList>
            <person name="Goeker M."/>
        </authorList>
    </citation>
    <scope>NUCLEOTIDE SEQUENCE [LARGE SCALE GENOMIC DNA]</scope>
    <source>
        <strain evidence="2 3">DSM 28302</strain>
    </source>
</reference>
<comment type="caution">
    <text evidence="2">The sequence shown here is derived from an EMBL/GenBank/DDBJ whole genome shotgun (WGS) entry which is preliminary data.</text>
</comment>
<keyword evidence="1" id="KW-0472">Membrane</keyword>
<dbReference type="Proteomes" id="UP001549037">
    <property type="component" value="Unassembled WGS sequence"/>
</dbReference>
<evidence type="ECO:0008006" key="4">
    <source>
        <dbReference type="Google" id="ProtNLM"/>
    </source>
</evidence>
<feature type="transmembrane region" description="Helical" evidence="1">
    <location>
        <begin position="68"/>
        <end position="90"/>
    </location>
</feature>
<keyword evidence="1" id="KW-1133">Transmembrane helix</keyword>
<organism evidence="2 3">
    <name type="scientific">Streptococcus porcorum</name>
    <dbReference type="NCBI Taxonomy" id="701526"/>
    <lineage>
        <taxon>Bacteria</taxon>
        <taxon>Bacillati</taxon>
        <taxon>Bacillota</taxon>
        <taxon>Bacilli</taxon>
        <taxon>Lactobacillales</taxon>
        <taxon>Streptococcaceae</taxon>
        <taxon>Streptococcus</taxon>
    </lineage>
</organism>
<name>A0ABV2JHP0_9STRE</name>
<proteinExistence type="predicted"/>
<keyword evidence="1" id="KW-0812">Transmembrane</keyword>
<evidence type="ECO:0000313" key="2">
    <source>
        <dbReference type="EMBL" id="MET3634392.1"/>
    </source>
</evidence>
<evidence type="ECO:0000256" key="1">
    <source>
        <dbReference type="SAM" id="Phobius"/>
    </source>
</evidence>
<dbReference type="Pfam" id="PF11674">
    <property type="entry name" value="DUF3270"/>
    <property type="match status" value="1"/>
</dbReference>
<dbReference type="RefSeq" id="WP_354368712.1">
    <property type="nucleotide sequence ID" value="NZ_JBEPLN010000014.1"/>
</dbReference>
<evidence type="ECO:0000313" key="3">
    <source>
        <dbReference type="Proteomes" id="UP001549037"/>
    </source>
</evidence>
<sequence length="97" mass="11493">MNTNRKFDQHYDEEYEQQIEKSPKYQPYQHINTQSAKLRELLFFVQIAGFCISTIISCLILLSLQVKVILAFPLAMIISFALLLSLKFYINYRKRRG</sequence>
<accession>A0ABV2JHP0</accession>
<dbReference type="InterPro" id="IPR021688">
    <property type="entry name" value="DUF3270"/>
</dbReference>
<gene>
    <name evidence="2" type="ORF">ABID28_001035</name>
</gene>
<feature type="transmembrane region" description="Helical" evidence="1">
    <location>
        <begin position="41"/>
        <end position="62"/>
    </location>
</feature>